<feature type="compositionally biased region" description="Pro residues" evidence="1">
    <location>
        <begin position="58"/>
        <end position="111"/>
    </location>
</feature>
<evidence type="ECO:0000313" key="2">
    <source>
        <dbReference type="EMBL" id="JAT24956.1"/>
    </source>
</evidence>
<feature type="compositionally biased region" description="Low complexity" evidence="1">
    <location>
        <begin position="1"/>
        <end position="17"/>
    </location>
</feature>
<protein>
    <submittedName>
        <fullName evidence="2">Uncharacterized protein</fullName>
    </submittedName>
</protein>
<name>A0A1B6LMR7_9HEMI</name>
<feature type="compositionally biased region" description="Pro residues" evidence="1">
    <location>
        <begin position="161"/>
        <end position="179"/>
    </location>
</feature>
<accession>A0A1B6LMR7</accession>
<dbReference type="PRINTS" id="PR01217">
    <property type="entry name" value="PRICHEXTENSN"/>
</dbReference>
<gene>
    <name evidence="2" type="ORF">g.13002</name>
</gene>
<reference evidence="2" key="1">
    <citation type="submission" date="2015-11" db="EMBL/GenBank/DDBJ databases">
        <title>De novo transcriptome assembly of four potential Pierce s Disease insect vectors from Arizona vineyards.</title>
        <authorList>
            <person name="Tassone E.E."/>
        </authorList>
    </citation>
    <scope>NUCLEOTIDE SEQUENCE</scope>
</reference>
<feature type="compositionally biased region" description="Low complexity" evidence="1">
    <location>
        <begin position="46"/>
        <end position="57"/>
    </location>
</feature>
<dbReference type="AlphaFoldDB" id="A0A1B6LMR7"/>
<dbReference type="EMBL" id="GEBQ01015021">
    <property type="protein sequence ID" value="JAT24956.1"/>
    <property type="molecule type" value="Transcribed_RNA"/>
</dbReference>
<feature type="region of interest" description="Disordered" evidence="1">
    <location>
        <begin position="1"/>
        <end position="115"/>
    </location>
</feature>
<proteinExistence type="predicted"/>
<organism evidence="2">
    <name type="scientific">Graphocephala atropunctata</name>
    <dbReference type="NCBI Taxonomy" id="36148"/>
    <lineage>
        <taxon>Eukaryota</taxon>
        <taxon>Metazoa</taxon>
        <taxon>Ecdysozoa</taxon>
        <taxon>Arthropoda</taxon>
        <taxon>Hexapoda</taxon>
        <taxon>Insecta</taxon>
        <taxon>Pterygota</taxon>
        <taxon>Neoptera</taxon>
        <taxon>Paraneoptera</taxon>
        <taxon>Hemiptera</taxon>
        <taxon>Auchenorrhyncha</taxon>
        <taxon>Membracoidea</taxon>
        <taxon>Cicadellidae</taxon>
        <taxon>Cicadellinae</taxon>
        <taxon>Cicadellini</taxon>
        <taxon>Graphocephala</taxon>
    </lineage>
</organism>
<feature type="region of interest" description="Disordered" evidence="1">
    <location>
        <begin position="159"/>
        <end position="180"/>
    </location>
</feature>
<sequence length="283" mass="29615">MEVNQVVEAEAGAVTEAIPIKDEEPKKEGDAPERTDEEKKEKTETTTETEAQSTEPTSPAPAPVEPAPVSSPVPAPEPVAEPAPAPEPVAPIPEPAAPAPVETPAPEPVPEPIVEAAPTPAVVEATPEPVQEEVEVVAVAVEEAVEKVVVEAVPEAKVEELPPPLPASPPPTEAPPPTPVAIVPDVSLHVDSLVDTQETEVVGGGESMAEPVDVEPVLEDEKLDDAPLVNGISNHTHQFDEEISEKVELVTENFKTIVTESIISTQVTENSEDNSEQTASAAE</sequence>
<evidence type="ECO:0000256" key="1">
    <source>
        <dbReference type="SAM" id="MobiDB-lite"/>
    </source>
</evidence>
<feature type="compositionally biased region" description="Basic and acidic residues" evidence="1">
    <location>
        <begin position="19"/>
        <end position="45"/>
    </location>
</feature>